<dbReference type="SMART" id="SM00271">
    <property type="entry name" value="DnaJ"/>
    <property type="match status" value="1"/>
</dbReference>
<feature type="repeat" description="TPR" evidence="4">
    <location>
        <begin position="194"/>
        <end position="227"/>
    </location>
</feature>
<feature type="compositionally biased region" description="Pro residues" evidence="5">
    <location>
        <begin position="171"/>
        <end position="186"/>
    </location>
</feature>
<dbReference type="PANTHER" id="PTHR44140">
    <property type="entry name" value="LD25575P"/>
    <property type="match status" value="1"/>
</dbReference>
<sequence>MSFNINQGLFQLDFTDFHAILGVPIQADSREIRKRYMRIAKNLHPDSSSTGTAEEKKQASQILSKLVNPAYEKLSQEKEYKEYMVMLRLKGQQAAQQNSSDSLQSEFAKQLAQAKDVDVEYKKAMEELAAQQYQSLNDFSQITGEISELNMVYLMRAGSAGTKAASKPKAATPPPPKPGNPAPPPPKVEKKSPIDGYYGRAKELTEKGNFPKAILELRDALKLEPTNSDCHSLLGMIYLKQGQKTMAKVHINKALEGDPKHAEALESKKKLEALLKKGKDTGKTDQNASQGIKIFGITIGGGKKK</sequence>
<keyword evidence="2" id="KW-0732">Signal</keyword>
<dbReference type="InterPro" id="IPR019734">
    <property type="entry name" value="TPR_rpt"/>
</dbReference>
<dbReference type="PRINTS" id="PR00625">
    <property type="entry name" value="JDOMAIN"/>
</dbReference>
<reference evidence="7 8" key="1">
    <citation type="submission" date="2023-01" db="EMBL/GenBank/DDBJ databases">
        <title>Novel diversity within Roseofilum (Cyanobacteria; Desertifilaceae) from marine benthic mats with descriptions of four novel species.</title>
        <authorList>
            <person name="Wang Y."/>
            <person name="Berthold D.E."/>
            <person name="Hu J."/>
            <person name="Lefler F.W."/>
            <person name="Laughinghouse H.D. IV."/>
        </authorList>
    </citation>
    <scope>NUCLEOTIDE SEQUENCE [LARGE SCALE GENOMIC DNA]</scope>
    <source>
        <strain evidence="7 8">BLCC-M154</strain>
    </source>
</reference>
<dbReference type="CDD" id="cd06257">
    <property type="entry name" value="DnaJ"/>
    <property type="match status" value="1"/>
</dbReference>
<dbReference type="Gene3D" id="1.25.40.10">
    <property type="entry name" value="Tetratricopeptide repeat domain"/>
    <property type="match status" value="1"/>
</dbReference>
<dbReference type="SUPFAM" id="SSF46565">
    <property type="entry name" value="Chaperone J-domain"/>
    <property type="match status" value="1"/>
</dbReference>
<keyword evidence="8" id="KW-1185">Reference proteome</keyword>
<dbReference type="InterPro" id="IPR011990">
    <property type="entry name" value="TPR-like_helical_dom_sf"/>
</dbReference>
<dbReference type="PROSITE" id="PS50076">
    <property type="entry name" value="DNAJ_2"/>
    <property type="match status" value="1"/>
</dbReference>
<accession>A0ABT7AXM3</accession>
<dbReference type="Gene3D" id="1.10.287.110">
    <property type="entry name" value="DnaJ domain"/>
    <property type="match status" value="1"/>
</dbReference>
<dbReference type="Proteomes" id="UP001235303">
    <property type="component" value="Unassembled WGS sequence"/>
</dbReference>
<protein>
    <submittedName>
        <fullName evidence="7">DnaJ domain-containing protein</fullName>
    </submittedName>
</protein>
<comment type="caution">
    <text evidence="7">The sequence shown here is derived from an EMBL/GenBank/DDBJ whole genome shotgun (WGS) entry which is preliminary data.</text>
</comment>
<evidence type="ECO:0000256" key="2">
    <source>
        <dbReference type="ARBA" id="ARBA00022729"/>
    </source>
</evidence>
<dbReference type="SMART" id="SM00028">
    <property type="entry name" value="TPR"/>
    <property type="match status" value="2"/>
</dbReference>
<dbReference type="Pfam" id="PF13414">
    <property type="entry name" value="TPR_11"/>
    <property type="match status" value="1"/>
</dbReference>
<dbReference type="InterPro" id="IPR036869">
    <property type="entry name" value="J_dom_sf"/>
</dbReference>
<dbReference type="Pfam" id="PF00226">
    <property type="entry name" value="DnaJ"/>
    <property type="match status" value="1"/>
</dbReference>
<dbReference type="SUPFAM" id="SSF48452">
    <property type="entry name" value="TPR-like"/>
    <property type="match status" value="1"/>
</dbReference>
<evidence type="ECO:0000313" key="7">
    <source>
        <dbReference type="EMBL" id="MDJ1171605.1"/>
    </source>
</evidence>
<keyword evidence="3" id="KW-0256">Endoplasmic reticulum</keyword>
<feature type="region of interest" description="Disordered" evidence="5">
    <location>
        <begin position="163"/>
        <end position="194"/>
    </location>
</feature>
<keyword evidence="4" id="KW-0802">TPR repeat</keyword>
<feature type="repeat" description="TPR" evidence="4">
    <location>
        <begin position="228"/>
        <end position="261"/>
    </location>
</feature>
<name>A0ABT7AXM3_9CYAN</name>
<proteinExistence type="predicted"/>
<comment type="subcellular location">
    <subcellularLocation>
        <location evidence="1">Endoplasmic reticulum</location>
    </subcellularLocation>
</comment>
<dbReference type="RefSeq" id="WP_283755359.1">
    <property type="nucleotide sequence ID" value="NZ_JAQOSP010000118.1"/>
</dbReference>
<evidence type="ECO:0000313" key="8">
    <source>
        <dbReference type="Proteomes" id="UP001235303"/>
    </source>
</evidence>
<evidence type="ECO:0000256" key="4">
    <source>
        <dbReference type="PROSITE-ProRule" id="PRU00339"/>
    </source>
</evidence>
<evidence type="ECO:0000256" key="3">
    <source>
        <dbReference type="ARBA" id="ARBA00022824"/>
    </source>
</evidence>
<organism evidence="7 8">
    <name type="scientific">Roseofilum acuticapitatum BLCC-M154</name>
    <dbReference type="NCBI Taxonomy" id="3022444"/>
    <lineage>
        <taxon>Bacteria</taxon>
        <taxon>Bacillati</taxon>
        <taxon>Cyanobacteriota</taxon>
        <taxon>Cyanophyceae</taxon>
        <taxon>Desertifilales</taxon>
        <taxon>Desertifilaceae</taxon>
        <taxon>Roseofilum</taxon>
        <taxon>Roseofilum acuticapitatum</taxon>
    </lineage>
</organism>
<gene>
    <name evidence="7" type="ORF">PMG71_19420</name>
</gene>
<dbReference type="InterPro" id="IPR001623">
    <property type="entry name" value="DnaJ_domain"/>
</dbReference>
<evidence type="ECO:0000259" key="6">
    <source>
        <dbReference type="PROSITE" id="PS50076"/>
    </source>
</evidence>
<dbReference type="PANTHER" id="PTHR44140:SF2">
    <property type="entry name" value="LD25575P"/>
    <property type="match status" value="1"/>
</dbReference>
<dbReference type="PROSITE" id="PS50005">
    <property type="entry name" value="TPR"/>
    <property type="match status" value="2"/>
</dbReference>
<dbReference type="InterPro" id="IPR051727">
    <property type="entry name" value="DnaJ_C3_Co-chaperones"/>
</dbReference>
<feature type="domain" description="J" evidence="6">
    <location>
        <begin position="16"/>
        <end position="87"/>
    </location>
</feature>
<dbReference type="EMBL" id="JAQOSP010000118">
    <property type="protein sequence ID" value="MDJ1171605.1"/>
    <property type="molecule type" value="Genomic_DNA"/>
</dbReference>
<evidence type="ECO:0000256" key="5">
    <source>
        <dbReference type="SAM" id="MobiDB-lite"/>
    </source>
</evidence>
<evidence type="ECO:0000256" key="1">
    <source>
        <dbReference type="ARBA" id="ARBA00004240"/>
    </source>
</evidence>